<feature type="transmembrane region" description="Helical" evidence="9">
    <location>
        <begin position="157"/>
        <end position="179"/>
    </location>
</feature>
<evidence type="ECO:0000259" key="11">
    <source>
        <dbReference type="Pfam" id="PF16916"/>
    </source>
</evidence>
<keyword evidence="5" id="KW-0862">Zinc</keyword>
<dbReference type="InterPro" id="IPR036837">
    <property type="entry name" value="Cation_efflux_CTD_sf"/>
</dbReference>
<evidence type="ECO:0000256" key="6">
    <source>
        <dbReference type="ARBA" id="ARBA00022989"/>
    </source>
</evidence>
<evidence type="ECO:0000256" key="4">
    <source>
        <dbReference type="ARBA" id="ARBA00022692"/>
    </source>
</evidence>
<evidence type="ECO:0000313" key="12">
    <source>
        <dbReference type="EMBL" id="QDU38575.1"/>
    </source>
</evidence>
<dbReference type="RefSeq" id="WP_145369841.1">
    <property type="nucleotide sequence ID" value="NZ_CP036275.1"/>
</dbReference>
<keyword evidence="13" id="KW-1185">Reference proteome</keyword>
<dbReference type="InterPro" id="IPR027469">
    <property type="entry name" value="Cation_efflux_TMD_sf"/>
</dbReference>
<dbReference type="OrthoDB" id="9809646at2"/>
<keyword evidence="5" id="KW-0864">Zinc transport</keyword>
<dbReference type="KEGG" id="mri:Mal4_29040"/>
<dbReference type="Gene3D" id="1.20.1510.10">
    <property type="entry name" value="Cation efflux protein transmembrane domain"/>
    <property type="match status" value="1"/>
</dbReference>
<keyword evidence="4 9" id="KW-0812">Transmembrane</keyword>
<dbReference type="EMBL" id="CP036275">
    <property type="protein sequence ID" value="QDU38575.1"/>
    <property type="molecule type" value="Genomic_DNA"/>
</dbReference>
<accession>A0A517Z7Y5</accession>
<gene>
    <name evidence="12" type="primary">czcD</name>
    <name evidence="12" type="ORF">Mal4_29040</name>
</gene>
<dbReference type="AlphaFoldDB" id="A0A517Z7Y5"/>
<feature type="transmembrane region" description="Helical" evidence="9">
    <location>
        <begin position="87"/>
        <end position="109"/>
    </location>
</feature>
<evidence type="ECO:0000256" key="9">
    <source>
        <dbReference type="SAM" id="Phobius"/>
    </source>
</evidence>
<dbReference type="SUPFAM" id="SSF160240">
    <property type="entry name" value="Cation efflux protein cytoplasmic domain-like"/>
    <property type="match status" value="1"/>
</dbReference>
<feature type="domain" description="Cation efflux protein transmembrane" evidence="10">
    <location>
        <begin position="25"/>
        <end position="211"/>
    </location>
</feature>
<keyword evidence="6 9" id="KW-1133">Transmembrane helix</keyword>
<dbReference type="GO" id="GO:0005886">
    <property type="term" value="C:plasma membrane"/>
    <property type="evidence" value="ECO:0007669"/>
    <property type="project" value="TreeGrafter"/>
</dbReference>
<dbReference type="Proteomes" id="UP000320496">
    <property type="component" value="Chromosome"/>
</dbReference>
<dbReference type="InterPro" id="IPR058533">
    <property type="entry name" value="Cation_efflux_TM"/>
</dbReference>
<dbReference type="Pfam" id="PF01545">
    <property type="entry name" value="Cation_efflux"/>
    <property type="match status" value="1"/>
</dbReference>
<evidence type="ECO:0000256" key="2">
    <source>
        <dbReference type="ARBA" id="ARBA00008873"/>
    </source>
</evidence>
<reference evidence="12 13" key="1">
    <citation type="submission" date="2019-02" db="EMBL/GenBank/DDBJ databases">
        <title>Deep-cultivation of Planctomycetes and their phenomic and genomic characterization uncovers novel biology.</title>
        <authorList>
            <person name="Wiegand S."/>
            <person name="Jogler M."/>
            <person name="Boedeker C."/>
            <person name="Pinto D."/>
            <person name="Vollmers J."/>
            <person name="Rivas-Marin E."/>
            <person name="Kohn T."/>
            <person name="Peeters S.H."/>
            <person name="Heuer A."/>
            <person name="Rast P."/>
            <person name="Oberbeckmann S."/>
            <person name="Bunk B."/>
            <person name="Jeske O."/>
            <person name="Meyerdierks A."/>
            <person name="Storesund J.E."/>
            <person name="Kallscheuer N."/>
            <person name="Luecker S."/>
            <person name="Lage O.M."/>
            <person name="Pohl T."/>
            <person name="Merkel B.J."/>
            <person name="Hornburger P."/>
            <person name="Mueller R.-W."/>
            <person name="Bruemmer F."/>
            <person name="Labrenz M."/>
            <person name="Spormann A.M."/>
            <person name="Op den Camp H."/>
            <person name="Overmann J."/>
            <person name="Amann R."/>
            <person name="Jetten M.S.M."/>
            <person name="Mascher T."/>
            <person name="Medema M.H."/>
            <person name="Devos D.P."/>
            <person name="Kaster A.-K."/>
            <person name="Ovreas L."/>
            <person name="Rohde M."/>
            <person name="Galperin M.Y."/>
            <person name="Jogler C."/>
        </authorList>
    </citation>
    <scope>NUCLEOTIDE SEQUENCE [LARGE SCALE GENOMIC DNA]</scope>
    <source>
        <strain evidence="12 13">Mal4</strain>
    </source>
</reference>
<sequence>MHAHSHQHHGHHHHGPADYGKAFAVGVVLNVIYIIVEAVFGWMVGSLALLADAGHNLSDVFGLLLAWGGAWLASLKPTRRFTYGWRSSSIFSALINGMILMIAVGGIVWEAIRRFGEPQSVSGSTVMWVAGVGVVINTATALLFVRGRKGDVNVRGAFLHMAADAAVSLGVVLGGLGILLSGWTWIDPVISLIVAVVILWSTWGLLRESVELALHAVPAGIDPEEVEEYLGSLPGVAEVHDLHIWAMSTTETALTAHLVKPQIDNEDQLLHSAAQGLRERFRIHHVTIQVERSNDGEPCHQSLPGTV</sequence>
<name>A0A517Z7Y5_9PLAN</name>
<dbReference type="InterPro" id="IPR027470">
    <property type="entry name" value="Cation_efflux_CTD"/>
</dbReference>
<comment type="subcellular location">
    <subcellularLocation>
        <location evidence="1">Membrane</location>
        <topology evidence="1">Multi-pass membrane protein</topology>
    </subcellularLocation>
</comment>
<dbReference type="SUPFAM" id="SSF161111">
    <property type="entry name" value="Cation efflux protein transmembrane domain-like"/>
    <property type="match status" value="1"/>
</dbReference>
<protein>
    <submittedName>
        <fullName evidence="12">Cadmium, cobalt and zinc/H(+)-K(+) antiporter</fullName>
    </submittedName>
</protein>
<dbReference type="NCBIfam" id="TIGR01297">
    <property type="entry name" value="CDF"/>
    <property type="match status" value="1"/>
</dbReference>
<dbReference type="InterPro" id="IPR002524">
    <property type="entry name" value="Cation_efflux"/>
</dbReference>
<comment type="similarity">
    <text evidence="2">Belongs to the cation diffusion facilitator (CDF) transporter (TC 2.A.4) family. SLC30A subfamily.</text>
</comment>
<evidence type="ECO:0000256" key="1">
    <source>
        <dbReference type="ARBA" id="ARBA00004141"/>
    </source>
</evidence>
<feature type="domain" description="Cation efflux protein cytoplasmic" evidence="11">
    <location>
        <begin position="220"/>
        <end position="292"/>
    </location>
</feature>
<evidence type="ECO:0000259" key="10">
    <source>
        <dbReference type="Pfam" id="PF01545"/>
    </source>
</evidence>
<feature type="transmembrane region" description="Helical" evidence="9">
    <location>
        <begin position="121"/>
        <end position="145"/>
    </location>
</feature>
<evidence type="ECO:0000256" key="8">
    <source>
        <dbReference type="ARBA" id="ARBA00023136"/>
    </source>
</evidence>
<dbReference type="PANTHER" id="PTHR11562">
    <property type="entry name" value="CATION EFFLUX PROTEIN/ ZINC TRANSPORTER"/>
    <property type="match status" value="1"/>
</dbReference>
<keyword evidence="3" id="KW-0813">Transport</keyword>
<evidence type="ECO:0000256" key="7">
    <source>
        <dbReference type="ARBA" id="ARBA00023065"/>
    </source>
</evidence>
<keyword evidence="7" id="KW-0406">Ion transport</keyword>
<evidence type="ECO:0000313" key="13">
    <source>
        <dbReference type="Proteomes" id="UP000320496"/>
    </source>
</evidence>
<dbReference type="PANTHER" id="PTHR11562:SF17">
    <property type="entry name" value="RE54080P-RELATED"/>
    <property type="match status" value="1"/>
</dbReference>
<proteinExistence type="inferred from homology"/>
<organism evidence="12 13">
    <name type="scientific">Maioricimonas rarisocia</name>
    <dbReference type="NCBI Taxonomy" id="2528026"/>
    <lineage>
        <taxon>Bacteria</taxon>
        <taxon>Pseudomonadati</taxon>
        <taxon>Planctomycetota</taxon>
        <taxon>Planctomycetia</taxon>
        <taxon>Planctomycetales</taxon>
        <taxon>Planctomycetaceae</taxon>
        <taxon>Maioricimonas</taxon>
    </lineage>
</organism>
<dbReference type="GO" id="GO:0005385">
    <property type="term" value="F:zinc ion transmembrane transporter activity"/>
    <property type="evidence" value="ECO:0007669"/>
    <property type="project" value="TreeGrafter"/>
</dbReference>
<feature type="transmembrane region" description="Helical" evidence="9">
    <location>
        <begin position="185"/>
        <end position="206"/>
    </location>
</feature>
<feature type="transmembrane region" description="Helical" evidence="9">
    <location>
        <begin position="22"/>
        <end position="45"/>
    </location>
</feature>
<evidence type="ECO:0000256" key="3">
    <source>
        <dbReference type="ARBA" id="ARBA00022448"/>
    </source>
</evidence>
<dbReference type="InterPro" id="IPR050681">
    <property type="entry name" value="CDF/SLC30A"/>
</dbReference>
<feature type="transmembrane region" description="Helical" evidence="9">
    <location>
        <begin position="57"/>
        <end position="75"/>
    </location>
</feature>
<keyword evidence="8 9" id="KW-0472">Membrane</keyword>
<evidence type="ECO:0000256" key="5">
    <source>
        <dbReference type="ARBA" id="ARBA00022906"/>
    </source>
</evidence>
<dbReference type="Pfam" id="PF16916">
    <property type="entry name" value="ZT_dimer"/>
    <property type="match status" value="1"/>
</dbReference>